<dbReference type="InterPro" id="IPR008979">
    <property type="entry name" value="Galactose-bd-like_sf"/>
</dbReference>
<dbReference type="SUPFAM" id="SSF47954">
    <property type="entry name" value="Cyclin-like"/>
    <property type="match status" value="2"/>
</dbReference>
<keyword evidence="4" id="KW-0378">Hydrolase</keyword>
<dbReference type="Pfam" id="PF02018">
    <property type="entry name" value="CBM_4_9"/>
    <property type="match status" value="2"/>
</dbReference>
<dbReference type="InterPro" id="IPR044846">
    <property type="entry name" value="GH10"/>
</dbReference>
<feature type="compositionally biased region" description="Acidic residues" evidence="9">
    <location>
        <begin position="985"/>
        <end position="995"/>
    </location>
</feature>
<dbReference type="Gene3D" id="3.20.20.80">
    <property type="entry name" value="Glycosidases"/>
    <property type="match status" value="1"/>
</dbReference>
<dbReference type="FunFam" id="3.20.20.80:FF:000104">
    <property type="entry name" value="Endo-1,4-beta-xylanase A"/>
    <property type="match status" value="1"/>
</dbReference>
<sequence>MTIATACMFLAAKVEETPRALRDVILVSYEILHNKDPEAMKRIKQVEAVYKEEKEKLLVSETLVMATLGFDLHVRHPYKYLVEGMKKLKISRNEFAQVAWNLVSDGLHTSLYLQFEPRFIAAASIYLAARFLKVDFPSHWWKDFDVSPAQLEEISDQMMELYEQNSGQIPQSSQASEAECSSTAVRTPPRLPSRGPGNTNEERYKDDERGLGNGVEFGADFTVSTSGKKSATKKSKPNAEGNIILNPNFDDGLNNWTGKGCEIMLHDSMDDGKIIPKVGKFFVSTIGRTDTGHGIQQELTGRVQRKLAYEVNALVRIYGNNVKEATVQVTLWLQAADLTEQYIGVASVSANDSDWAQMQGKFLINGFPSRLVIFLEGPLPGTEILLNSLTVKHAAKTPSSTNPPSFQVSDYGVNVVTNSNLNNGTYGWFPIGCTLGVGNGSPVIVPPMAEQSLRPRNPQPLSGRYIIATNRTQTWMGPAQVITGKIKLYMTYQVSAWIRIGPRSAPVPQLVNAVVLVDGQWFNGGYLDIKDADTWHEIGGSFRIEKEPSNVMFYVQGPDAGVDLMVAGLQIFGVNRRARFSFLKEQTDKVRKRDVILKVTGSNPGAKIKVKQIQNSYPFGAAVRRSSIDNEEFVAFFLKYFTWAVFENEIKWFYTEPQPGKLNYKDADELLSFCTIHNIQIRGHCIFWEDPNSLQYWVRELSNNDLMSAVQNRLTGLVTRYKGKFQHYDVNNEMLHGSFFKDRLGNSIRGLMYKETNQLDPFPALFVNDFHIEDGGDYLASPEKYIDLILDLQKQGAPVDGIGLQGHIDYPVGSIFRSALNKLAILGLPIWITELDVSSENEYIRAEDLEVMLREAFAHPAVDGILLWGFWELLMSRPNAYLVYAEGGLNAAGRTFVALREEWLTNANGKIDGNGQFSFRGYQGSYQLEISSGFLNPSDPGYHGQIIMGQFGSLKWGHVMPLNSIVDESVKVNEEFDGDMVLETEATSSEEEMESATDSSTETFGENGNPLFQNDETELSVDDALMIDASLSVDDSSSVVNEPACVCEFVEMENTTMIVNDDVDDDSITESMVLSEIYDAPMKISYASKLVNYPVLDELSFHVDPGGLKSHTDAKLLQENDKNRDLAEDNILCVQSVNAFGNCDEKGEYVLSYDFGNSFHVDPGGLENPDYHVSYGVELLIGLNHSQNVKFCPSSFHVDPGGLERAIVDYELLLDELSSLSGSLICVDNHTVYMPVIEFDFASMNEKEGEVVLVKRNSNRDASFVSSYFLEDKKAFKGKGISHNLPPSFKIENIMHNCTFNFLRLDYKSLVEIHGLDSLLGCSVSTRKTRWVRNLTRIVHFTASSDLSAVYSGCNNVVVSIDGVNDNDLNVAVVIGLVRREMLTSWFENENDMSQSLLIIIGHQYLSVLGILKVLVWFQYDLQFGNVTYSAKFEERRISLKAKLFGIEWCAIRCYGLPKSRFKEVLIIWWCPNTNGKLIFVVSVLEMIYNSWSYDSLNSLSCTAAELFEVISAKEFASNMSFIDMELAADMISWHWDSDRWPVRDDVCVKLNCNSLDLGGVSFVKMSLDVDKYWKFVDKPVFDKKSFYIDPGGMIIYLVSLGLFAAESGGLFVVGQGLEMCGSITEDHIGNVGSCTNIVAEYQEMDAQSTPPDGMINVWDPGIFVIELECTGMAFKAMIREQPRWTRAATDLKDDYLFLEMKVLVLTATFLRCGMTLYEEKMKPVIFINESTFVWMIAWFICPWEGSNGCCPSIMGNDKQSSNSNVPQLPFVFLF</sequence>
<dbReference type="PANTHER" id="PTHR31490:SF1">
    <property type="entry name" value="ENDO-1,4-BETA-XYLANASE 1"/>
    <property type="match status" value="1"/>
</dbReference>
<dbReference type="PROSITE" id="PS51760">
    <property type="entry name" value="GH10_2"/>
    <property type="match status" value="1"/>
</dbReference>
<dbReference type="Proteomes" id="UP001161247">
    <property type="component" value="Chromosome 3"/>
</dbReference>
<organism evidence="11 12">
    <name type="scientific">Oldenlandia corymbosa var. corymbosa</name>
    <dbReference type="NCBI Taxonomy" id="529605"/>
    <lineage>
        <taxon>Eukaryota</taxon>
        <taxon>Viridiplantae</taxon>
        <taxon>Streptophyta</taxon>
        <taxon>Embryophyta</taxon>
        <taxon>Tracheophyta</taxon>
        <taxon>Spermatophyta</taxon>
        <taxon>Magnoliopsida</taxon>
        <taxon>eudicotyledons</taxon>
        <taxon>Gunneridae</taxon>
        <taxon>Pentapetalae</taxon>
        <taxon>asterids</taxon>
        <taxon>lamiids</taxon>
        <taxon>Gentianales</taxon>
        <taxon>Rubiaceae</taxon>
        <taxon>Rubioideae</taxon>
        <taxon>Spermacoceae</taxon>
        <taxon>Hedyotis-Oldenlandia complex</taxon>
        <taxon>Oldenlandia</taxon>
    </lineage>
</organism>
<evidence type="ECO:0000256" key="9">
    <source>
        <dbReference type="SAM" id="MobiDB-lite"/>
    </source>
</evidence>
<keyword evidence="3" id="KW-0677">Repeat</keyword>
<dbReference type="EMBL" id="OX459120">
    <property type="protein sequence ID" value="CAI9098525.1"/>
    <property type="molecule type" value="Genomic_DNA"/>
</dbReference>
<reference evidence="11" key="1">
    <citation type="submission" date="2023-03" db="EMBL/GenBank/DDBJ databases">
        <authorList>
            <person name="Julca I."/>
        </authorList>
    </citation>
    <scope>NUCLEOTIDE SEQUENCE</scope>
</reference>
<dbReference type="InterPro" id="IPR013763">
    <property type="entry name" value="Cyclin-like_dom"/>
</dbReference>
<accession>A0AAV1CT46</accession>
<keyword evidence="12" id="KW-1185">Reference proteome</keyword>
<dbReference type="PROSITE" id="PS00591">
    <property type="entry name" value="GH10_1"/>
    <property type="match status" value="1"/>
</dbReference>
<gene>
    <name evidence="11" type="ORF">OLC1_LOCUS8710</name>
</gene>
<evidence type="ECO:0000313" key="11">
    <source>
        <dbReference type="EMBL" id="CAI9098525.1"/>
    </source>
</evidence>
<proteinExistence type="inferred from homology"/>
<feature type="compositionally biased region" description="Basic and acidic residues" evidence="9">
    <location>
        <begin position="200"/>
        <end position="210"/>
    </location>
</feature>
<dbReference type="GO" id="GO:0031176">
    <property type="term" value="F:endo-1,4-beta-xylanase activity"/>
    <property type="evidence" value="ECO:0007669"/>
    <property type="project" value="UniProtKB-ARBA"/>
</dbReference>
<feature type="compositionally biased region" description="Low complexity" evidence="9">
    <location>
        <begin position="171"/>
        <end position="182"/>
    </location>
</feature>
<protein>
    <submittedName>
        <fullName evidence="11">OLC1v1035191C1</fullName>
    </submittedName>
</protein>
<evidence type="ECO:0000259" key="10">
    <source>
        <dbReference type="PROSITE" id="PS51760"/>
    </source>
</evidence>
<dbReference type="InterPro" id="IPR003305">
    <property type="entry name" value="CenC_carb-bd"/>
</dbReference>
<feature type="region of interest" description="Disordered" evidence="9">
    <location>
        <begin position="985"/>
        <end position="1014"/>
    </location>
</feature>
<keyword evidence="6" id="KW-0326">Glycosidase</keyword>
<evidence type="ECO:0000313" key="12">
    <source>
        <dbReference type="Proteomes" id="UP001161247"/>
    </source>
</evidence>
<dbReference type="InterPro" id="IPR017853">
    <property type="entry name" value="GH"/>
</dbReference>
<dbReference type="InterPro" id="IPR036915">
    <property type="entry name" value="Cyclin-like_sf"/>
</dbReference>
<dbReference type="InterPro" id="IPR001000">
    <property type="entry name" value="GH10_dom"/>
</dbReference>
<keyword evidence="5" id="KW-0119">Carbohydrate metabolism</keyword>
<evidence type="ECO:0000256" key="4">
    <source>
        <dbReference type="ARBA" id="ARBA00022801"/>
    </source>
</evidence>
<name>A0AAV1CT46_OLDCO</name>
<feature type="domain" description="GH10" evidence="10">
    <location>
        <begin position="607"/>
        <end position="902"/>
    </location>
</feature>
<evidence type="ECO:0000256" key="3">
    <source>
        <dbReference type="ARBA" id="ARBA00022737"/>
    </source>
</evidence>
<keyword evidence="2" id="KW-0858">Xylan degradation</keyword>
<evidence type="ECO:0000256" key="1">
    <source>
        <dbReference type="ARBA" id="ARBA00007495"/>
    </source>
</evidence>
<evidence type="ECO:0000256" key="5">
    <source>
        <dbReference type="ARBA" id="ARBA00023277"/>
    </source>
</evidence>
<feature type="compositionally biased region" description="Polar residues" evidence="9">
    <location>
        <begin position="1004"/>
        <end position="1014"/>
    </location>
</feature>
<evidence type="ECO:0000256" key="8">
    <source>
        <dbReference type="PROSITE-ProRule" id="PRU10061"/>
    </source>
</evidence>
<dbReference type="SUPFAM" id="SSF51445">
    <property type="entry name" value="(Trans)glycosidases"/>
    <property type="match status" value="1"/>
</dbReference>
<keyword evidence="7" id="KW-0624">Polysaccharide degradation</keyword>
<evidence type="ECO:0000256" key="7">
    <source>
        <dbReference type="ARBA" id="ARBA00023326"/>
    </source>
</evidence>
<evidence type="ECO:0000256" key="2">
    <source>
        <dbReference type="ARBA" id="ARBA00022651"/>
    </source>
</evidence>
<dbReference type="InterPro" id="IPR031158">
    <property type="entry name" value="GH10_AS"/>
</dbReference>
<dbReference type="SMART" id="SM00385">
    <property type="entry name" value="CYCLIN"/>
    <property type="match status" value="1"/>
</dbReference>
<dbReference type="Gene3D" id="2.60.120.260">
    <property type="entry name" value="Galactose-binding domain-like"/>
    <property type="match status" value="2"/>
</dbReference>
<comment type="similarity">
    <text evidence="1">Belongs to the glycosyl hydrolase 10 (cellulase F) family.</text>
</comment>
<dbReference type="Gene3D" id="1.10.472.10">
    <property type="entry name" value="Cyclin-like"/>
    <property type="match status" value="2"/>
</dbReference>
<dbReference type="SMART" id="SM00633">
    <property type="entry name" value="Glyco_10"/>
    <property type="match status" value="1"/>
</dbReference>
<dbReference type="GO" id="GO:0045493">
    <property type="term" value="P:xylan catabolic process"/>
    <property type="evidence" value="ECO:0007669"/>
    <property type="project" value="UniProtKB-KW"/>
</dbReference>
<feature type="region of interest" description="Disordered" evidence="9">
    <location>
        <begin position="165"/>
        <end position="219"/>
    </location>
</feature>
<evidence type="ECO:0000256" key="6">
    <source>
        <dbReference type="ARBA" id="ARBA00023295"/>
    </source>
</evidence>
<feature type="active site" description="Nucleophile" evidence="8">
    <location>
        <position position="834"/>
    </location>
</feature>
<dbReference type="Pfam" id="PF00331">
    <property type="entry name" value="Glyco_hydro_10"/>
    <property type="match status" value="1"/>
</dbReference>
<dbReference type="PANTHER" id="PTHR31490">
    <property type="entry name" value="GLYCOSYL HYDROLASE"/>
    <property type="match status" value="1"/>
</dbReference>
<dbReference type="SUPFAM" id="SSF49785">
    <property type="entry name" value="Galactose-binding domain-like"/>
    <property type="match status" value="2"/>
</dbReference>